<dbReference type="SUPFAM" id="SSF89550">
    <property type="entry name" value="PHP domain-like"/>
    <property type="match status" value="1"/>
</dbReference>
<comment type="similarity">
    <text evidence="1">Belongs to the TolB family.</text>
</comment>
<dbReference type="PANTHER" id="PTHR36842:SF1">
    <property type="entry name" value="PROTEIN TOLB"/>
    <property type="match status" value="1"/>
</dbReference>
<evidence type="ECO:0000313" key="4">
    <source>
        <dbReference type="Proteomes" id="UP001259572"/>
    </source>
</evidence>
<dbReference type="EMBL" id="JAVUPU010000010">
    <property type="protein sequence ID" value="MDT9600633.1"/>
    <property type="molecule type" value="Genomic_DNA"/>
</dbReference>
<dbReference type="InterPro" id="IPR011659">
    <property type="entry name" value="WD40"/>
</dbReference>
<reference evidence="3 4" key="1">
    <citation type="submission" date="2023-05" db="EMBL/GenBank/DDBJ databases">
        <authorList>
            <person name="Guo Y."/>
        </authorList>
    </citation>
    <scope>NUCLEOTIDE SEQUENCE [LARGE SCALE GENOMIC DNA]</scope>
    <source>
        <strain evidence="3 4">GR2756</strain>
    </source>
</reference>
<comment type="caution">
    <text evidence="3">The sequence shown here is derived from an EMBL/GenBank/DDBJ whole genome shotgun (WGS) entry which is preliminary data.</text>
</comment>
<dbReference type="Gene3D" id="2.120.10.30">
    <property type="entry name" value="TolB, C-terminal domain"/>
    <property type="match status" value="2"/>
</dbReference>
<dbReference type="InterPro" id="IPR016195">
    <property type="entry name" value="Pol/histidinol_Pase-like"/>
</dbReference>
<dbReference type="Proteomes" id="UP001259572">
    <property type="component" value="Unassembled WGS sequence"/>
</dbReference>
<dbReference type="RefSeq" id="WP_315728000.1">
    <property type="nucleotide sequence ID" value="NZ_JAVUPU010000010.1"/>
</dbReference>
<evidence type="ECO:0000256" key="1">
    <source>
        <dbReference type="ARBA" id="ARBA00009820"/>
    </source>
</evidence>
<dbReference type="InterPro" id="IPR011042">
    <property type="entry name" value="6-blade_b-propeller_TolB-like"/>
</dbReference>
<dbReference type="NCBIfam" id="NF038032">
    <property type="entry name" value="CehA_McbA_metalo"/>
    <property type="match status" value="1"/>
</dbReference>
<dbReference type="Gene3D" id="3.20.20.140">
    <property type="entry name" value="Metal-dependent hydrolases"/>
    <property type="match status" value="1"/>
</dbReference>
<evidence type="ECO:0000313" key="3">
    <source>
        <dbReference type="EMBL" id="MDT9600633.1"/>
    </source>
</evidence>
<dbReference type="PANTHER" id="PTHR36842">
    <property type="entry name" value="PROTEIN TOLB HOMOLOG"/>
    <property type="match status" value="1"/>
</dbReference>
<gene>
    <name evidence="3" type="ORF">RQX22_16855</name>
</gene>
<accession>A0ABU3QB50</accession>
<keyword evidence="4" id="KW-1185">Reference proteome</keyword>
<name>A0ABU3QB50_9SPHN</name>
<dbReference type="Pfam" id="PF07676">
    <property type="entry name" value="PD40"/>
    <property type="match status" value="2"/>
</dbReference>
<proteinExistence type="inferred from homology"/>
<feature type="chain" id="PRO_5046393205" evidence="2">
    <location>
        <begin position="24"/>
        <end position="819"/>
    </location>
</feature>
<sequence>MPSSRARSLSLIVALLASGPAQGQWTSRYPEVENAARNVGHQLYLEAYNLPTFAASPTDPAPSPDGRSVAFAARGWLWTMDIATRQARRLTRAAGIDSRPAWSPDGRRVAFVRDSGRDTRIMLIQVGAGKEGGSKERVLVDGPALELDPVFAPDGKSVFYASAEAGDFDLWQVDLASGARTRLTDFAGQELNPQPIKSGTALAFVDRSKFFSDAVSTVSLADGKRQMLRTEGMAPQLRIAASPDGRSVAIAAPDQDRLRLIAIDADGGDTLRIAPEAVYPLAPSWSRAGDLWFVQPTRDKQFALFRVPATGGAIEEMTPLGWDLGEGTARVTVRTRQGGAMVPARLAIVDGQGHPAVPATGLAYFDSQHGKIFVHSPGIVTLDVPAGTIRLAGTHGFDGVGEASRRVRAGEVVVIDLELPATGFDAAGRGWLSGDLHNHLNYGGPYQLEPDDLTVMMRAEALDVATPQLANLQTREVDGRYWGWRRTSLPLIQMSQEVRSHYLGHIGVIGADALFDPWFFGPTYPVRTQIDLANHEVLRFARAQGGLNVYVHPVTGRDPFPANGPPGSFPIGLVPDAVMGDVDAIELACLWSDELGTSQLWYRLLNLGLPIVPTAGSDTMQNIHRMAAIGADRVYAKVDGPASMTNFVDALRQGRSFVTTGPMIDFAVAGAAPGGVIAGGARSVEWKLDLFAPTAVETVEILVNGRVAWSGQGLKEAGKRHYTGTIDVPAGGWIAARVHGGAAAWPTQDAMPFAHSAPVWLGRIGSVEPGAARAAADDLLRWMNVADEKLARGYPDGSGVRIKARFADARKRLEEMRGR</sequence>
<evidence type="ECO:0000256" key="2">
    <source>
        <dbReference type="SAM" id="SignalP"/>
    </source>
</evidence>
<protein>
    <submittedName>
        <fullName evidence="3">LpqB family beta-propeller domain-containing protein</fullName>
    </submittedName>
</protein>
<keyword evidence="2" id="KW-0732">Signal</keyword>
<feature type="signal peptide" evidence="2">
    <location>
        <begin position="1"/>
        <end position="23"/>
    </location>
</feature>
<organism evidence="3 4">
    <name type="scientific">Sphingosinicella rhizophila</name>
    <dbReference type="NCBI Taxonomy" id="3050082"/>
    <lineage>
        <taxon>Bacteria</taxon>
        <taxon>Pseudomonadati</taxon>
        <taxon>Pseudomonadota</taxon>
        <taxon>Alphaproteobacteria</taxon>
        <taxon>Sphingomonadales</taxon>
        <taxon>Sphingosinicellaceae</taxon>
        <taxon>Sphingosinicella</taxon>
    </lineage>
</organism>
<dbReference type="SUPFAM" id="SSF82171">
    <property type="entry name" value="DPP6 N-terminal domain-like"/>
    <property type="match status" value="1"/>
</dbReference>